<dbReference type="EMBL" id="DF238776">
    <property type="protein sequence ID" value="GAC93528.1"/>
    <property type="molecule type" value="Genomic_DNA"/>
</dbReference>
<evidence type="ECO:0000313" key="3">
    <source>
        <dbReference type="Proteomes" id="UP000014071"/>
    </source>
</evidence>
<sequence>MILNAVKPRGSSQNEAPVLAETEPTAMQMLLMMMLEESVGTVNSEAENSGIGELFGSPAHTSRDSL</sequence>
<dbReference type="GeneID" id="24106394"/>
<dbReference type="HOGENOM" id="CLU_2832273_0_0_1"/>
<accession>R9NXR3</accession>
<reference evidence="3" key="1">
    <citation type="journal article" date="2013" name="Genome Announc.">
        <title>Draft genome sequence of the basidiomycetous yeast-like fungus Pseudozyma hubeiensis SY62, which produces an abundant amount of the biosurfactant mannosylerythritol lipids.</title>
        <authorList>
            <person name="Konishi M."/>
            <person name="Hatada Y."/>
            <person name="Horiuchi J."/>
        </authorList>
    </citation>
    <scope>NUCLEOTIDE SEQUENCE [LARGE SCALE GENOMIC DNA]</scope>
    <source>
        <strain evidence="3">SY62</strain>
    </source>
</reference>
<proteinExistence type="predicted"/>
<feature type="region of interest" description="Disordered" evidence="1">
    <location>
        <begin position="41"/>
        <end position="66"/>
    </location>
</feature>
<name>R9NXR3_PSEHS</name>
<gene>
    <name evidence="2" type="ORF">PHSY_001093</name>
</gene>
<evidence type="ECO:0000256" key="1">
    <source>
        <dbReference type="SAM" id="MobiDB-lite"/>
    </source>
</evidence>
<organism evidence="2 3">
    <name type="scientific">Pseudozyma hubeiensis (strain SY62)</name>
    <name type="common">Yeast</name>
    <dbReference type="NCBI Taxonomy" id="1305764"/>
    <lineage>
        <taxon>Eukaryota</taxon>
        <taxon>Fungi</taxon>
        <taxon>Dikarya</taxon>
        <taxon>Basidiomycota</taxon>
        <taxon>Ustilaginomycotina</taxon>
        <taxon>Ustilaginomycetes</taxon>
        <taxon>Ustilaginales</taxon>
        <taxon>Ustilaginaceae</taxon>
        <taxon>Pseudozyma</taxon>
    </lineage>
</organism>
<dbReference type="AlphaFoldDB" id="R9NXR3"/>
<keyword evidence="3" id="KW-1185">Reference proteome</keyword>
<dbReference type="Proteomes" id="UP000014071">
    <property type="component" value="Unassembled WGS sequence"/>
</dbReference>
<protein>
    <submittedName>
        <fullName evidence="2">Uncharacterized protein</fullName>
    </submittedName>
</protein>
<evidence type="ECO:0000313" key="2">
    <source>
        <dbReference type="EMBL" id="GAC93528.1"/>
    </source>
</evidence>
<dbReference type="RefSeq" id="XP_012187115.1">
    <property type="nucleotide sequence ID" value="XM_012331725.1"/>
</dbReference>